<dbReference type="PANTHER" id="PTHR11088:SF59">
    <property type="entry name" value="ADENYLATE ISOPENTENYLTRANSFERASE"/>
    <property type="match status" value="1"/>
</dbReference>
<dbReference type="GO" id="GO:0009691">
    <property type="term" value="P:cytokinin biosynthetic process"/>
    <property type="evidence" value="ECO:0007669"/>
    <property type="project" value="UniProtKB-KW"/>
</dbReference>
<reference evidence="5 6" key="1">
    <citation type="submission" date="2024-02" db="EMBL/GenBank/DDBJ databases">
        <title>de novo genome assembly of Solanum bulbocastanum strain 11H21.</title>
        <authorList>
            <person name="Hosaka A.J."/>
        </authorList>
    </citation>
    <scope>NUCLEOTIDE SEQUENCE [LARGE SCALE GENOMIC DNA]</scope>
    <source>
        <tissue evidence="5">Young leaves</tissue>
    </source>
</reference>
<keyword evidence="1" id="KW-0808">Transferase</keyword>
<evidence type="ECO:0000313" key="6">
    <source>
        <dbReference type="Proteomes" id="UP001371456"/>
    </source>
</evidence>
<keyword evidence="4" id="KW-0067">ATP-binding</keyword>
<dbReference type="AlphaFoldDB" id="A0AAN8YJP9"/>
<dbReference type="PANTHER" id="PTHR11088">
    <property type="entry name" value="TRNA DIMETHYLALLYLTRANSFERASE"/>
    <property type="match status" value="1"/>
</dbReference>
<evidence type="ECO:0000313" key="5">
    <source>
        <dbReference type="EMBL" id="KAK6791578.1"/>
    </source>
</evidence>
<sequence length="67" mass="7770">MLHARLVDKVRQIFIPDADYIKGIQWSIGVPKMDRYLREKTNIDVDDDSKKTIFQSSIAKSSVILVY</sequence>
<evidence type="ECO:0000256" key="3">
    <source>
        <dbReference type="ARBA" id="ARBA00022741"/>
    </source>
</evidence>
<dbReference type="GO" id="GO:0052381">
    <property type="term" value="F:tRNA dimethylallyltransferase activity"/>
    <property type="evidence" value="ECO:0007669"/>
    <property type="project" value="TreeGrafter"/>
</dbReference>
<keyword evidence="6" id="KW-1185">Reference proteome</keyword>
<accession>A0AAN8YJP9</accession>
<organism evidence="5 6">
    <name type="scientific">Solanum bulbocastanum</name>
    <name type="common">Wild potato</name>
    <dbReference type="NCBI Taxonomy" id="147425"/>
    <lineage>
        <taxon>Eukaryota</taxon>
        <taxon>Viridiplantae</taxon>
        <taxon>Streptophyta</taxon>
        <taxon>Embryophyta</taxon>
        <taxon>Tracheophyta</taxon>
        <taxon>Spermatophyta</taxon>
        <taxon>Magnoliopsida</taxon>
        <taxon>eudicotyledons</taxon>
        <taxon>Gunneridae</taxon>
        <taxon>Pentapetalae</taxon>
        <taxon>asterids</taxon>
        <taxon>lamiids</taxon>
        <taxon>Solanales</taxon>
        <taxon>Solanaceae</taxon>
        <taxon>Solanoideae</taxon>
        <taxon>Solaneae</taxon>
        <taxon>Solanum</taxon>
    </lineage>
</organism>
<dbReference type="Gene3D" id="1.10.287.890">
    <property type="entry name" value="Crystal structure of tRNA isopentenylpyrophosphate transferase (bh2366) domain"/>
    <property type="match status" value="1"/>
</dbReference>
<dbReference type="GO" id="GO:0005739">
    <property type="term" value="C:mitochondrion"/>
    <property type="evidence" value="ECO:0007669"/>
    <property type="project" value="TreeGrafter"/>
</dbReference>
<dbReference type="InterPro" id="IPR039657">
    <property type="entry name" value="Dimethylallyltransferase"/>
</dbReference>
<dbReference type="GO" id="GO:0005524">
    <property type="term" value="F:ATP binding"/>
    <property type="evidence" value="ECO:0007669"/>
    <property type="project" value="UniProtKB-KW"/>
</dbReference>
<keyword evidence="3" id="KW-0547">Nucleotide-binding</keyword>
<keyword evidence="2" id="KW-0203">Cytokinin biosynthesis</keyword>
<gene>
    <name evidence="5" type="ORF">RDI58_010659</name>
</gene>
<protein>
    <submittedName>
        <fullName evidence="5">Uncharacterized protein</fullName>
    </submittedName>
</protein>
<evidence type="ECO:0000256" key="2">
    <source>
        <dbReference type="ARBA" id="ARBA00022712"/>
    </source>
</evidence>
<comment type="caution">
    <text evidence="5">The sequence shown here is derived from an EMBL/GenBank/DDBJ whole genome shotgun (WGS) entry which is preliminary data.</text>
</comment>
<dbReference type="EMBL" id="JBANQN010000004">
    <property type="protein sequence ID" value="KAK6791578.1"/>
    <property type="molecule type" value="Genomic_DNA"/>
</dbReference>
<proteinExistence type="predicted"/>
<dbReference type="Proteomes" id="UP001371456">
    <property type="component" value="Unassembled WGS sequence"/>
</dbReference>
<evidence type="ECO:0000256" key="4">
    <source>
        <dbReference type="ARBA" id="ARBA00022840"/>
    </source>
</evidence>
<evidence type="ECO:0000256" key="1">
    <source>
        <dbReference type="ARBA" id="ARBA00022679"/>
    </source>
</evidence>
<name>A0AAN8YJP9_SOLBU</name>
<dbReference type="GO" id="GO:0006400">
    <property type="term" value="P:tRNA modification"/>
    <property type="evidence" value="ECO:0007669"/>
    <property type="project" value="TreeGrafter"/>
</dbReference>